<gene>
    <name evidence="2" type="ORF">DAVIS_03228</name>
</gene>
<feature type="region of interest" description="Disordered" evidence="1">
    <location>
        <begin position="63"/>
        <end position="99"/>
    </location>
</feature>
<evidence type="ECO:0000313" key="2">
    <source>
        <dbReference type="EMBL" id="RFZ39708.1"/>
    </source>
</evidence>
<feature type="compositionally biased region" description="Basic and acidic residues" evidence="1">
    <location>
        <begin position="119"/>
        <end position="131"/>
    </location>
</feature>
<feature type="region of interest" description="Disordered" evidence="1">
    <location>
        <begin position="119"/>
        <end position="140"/>
    </location>
</feature>
<feature type="compositionally biased region" description="Polar residues" evidence="1">
    <location>
        <begin position="86"/>
        <end position="99"/>
    </location>
</feature>
<evidence type="ECO:0000313" key="3">
    <source>
        <dbReference type="Proteomes" id="UP000257451"/>
    </source>
</evidence>
<sequence>MVHKISYDHLRLRASPGRPERYVTPHGDTINHPAGLGRPMALATVAVLSSTEPRAGLTLLPFPPSRHAGGGKQLAAHHAAPAPMSSEVTVPTASDHGTLTSTTAHAFPLIDAGVFERSVDEKRECSTHDAPPRAGENQGG</sequence>
<reference evidence="2 3" key="1">
    <citation type="journal article" date="2018" name="Sci. Rep.">
        <title>Extensive genomic diversity among Mycobacterium marinum strains revealed by whole genome sequencing.</title>
        <authorList>
            <person name="Das S."/>
            <person name="Pettersson B.M."/>
            <person name="Behra P.R."/>
            <person name="Mallick A."/>
            <person name="Cheramie M."/>
            <person name="Ramesh M."/>
            <person name="Shirreff L."/>
            <person name="DuCote T."/>
            <person name="Dasgupta S."/>
            <person name="Ennis D.G."/>
            <person name="Kirsebom L.A."/>
        </authorList>
    </citation>
    <scope>NUCLEOTIDE SEQUENCE [LARGE SCALE GENOMIC DNA]</scope>
    <source>
        <strain evidence="2 3">Davis1</strain>
    </source>
</reference>
<dbReference type="AlphaFoldDB" id="A0A3E2MU59"/>
<name>A0A3E2MU59_MYCMR</name>
<dbReference type="EMBL" id="PEDF01000100">
    <property type="protein sequence ID" value="RFZ39708.1"/>
    <property type="molecule type" value="Genomic_DNA"/>
</dbReference>
<dbReference type="Proteomes" id="UP000257451">
    <property type="component" value="Unassembled WGS sequence"/>
</dbReference>
<evidence type="ECO:0000256" key="1">
    <source>
        <dbReference type="SAM" id="MobiDB-lite"/>
    </source>
</evidence>
<comment type="caution">
    <text evidence="2">The sequence shown here is derived from an EMBL/GenBank/DDBJ whole genome shotgun (WGS) entry which is preliminary data.</text>
</comment>
<proteinExistence type="predicted"/>
<protein>
    <submittedName>
        <fullName evidence="2">Uncharacterized protein</fullName>
    </submittedName>
</protein>
<accession>A0A3E2MU59</accession>
<organism evidence="2 3">
    <name type="scientific">Mycobacterium marinum</name>
    <dbReference type="NCBI Taxonomy" id="1781"/>
    <lineage>
        <taxon>Bacteria</taxon>
        <taxon>Bacillati</taxon>
        <taxon>Actinomycetota</taxon>
        <taxon>Actinomycetes</taxon>
        <taxon>Mycobacteriales</taxon>
        <taxon>Mycobacteriaceae</taxon>
        <taxon>Mycobacterium</taxon>
        <taxon>Mycobacterium ulcerans group</taxon>
    </lineage>
</organism>